<keyword evidence="6" id="KW-1185">Reference proteome</keyword>
<proteinExistence type="predicted"/>
<feature type="region of interest" description="Disordered" evidence="4">
    <location>
        <begin position="134"/>
        <end position="160"/>
    </location>
</feature>
<sequence length="363" mass="40535">MSQATLSPSPIFGDSPASNFFGRAGPSAPSNDFPSLFRRRTSHPHNNHNHSQRSSVEMAEASQSQRPRLEHRQSQTIIDLTDDVEEAPVPSPRNASRNRASRPPHLGRSDASRLQDMSDLIDLTEDSSDVVILRESAVERPQRPQPVRREPPHRNHSPPLFVPNRPQHGHLGGVVASPHAIGYITGAVNHIGNLGGAVMPGALRDFLGIHMHYHDHFGNQQAMPGVMNYQNAAFAERKPDHVAPSPVPAGFTRSPKDEDIVICPSCEEELVHRKEDEEPPVKKGGRAPTRKDREEHPFWVIKECGHVYCNKCYQLRQQASKHDSVQFREVEKSTGKKAKILTCNIEDCHSDVKSKEKWVGVFL</sequence>
<dbReference type="Proteomes" id="UP000070700">
    <property type="component" value="Unassembled WGS sequence"/>
</dbReference>
<evidence type="ECO:0000256" key="3">
    <source>
        <dbReference type="ARBA" id="ARBA00022833"/>
    </source>
</evidence>
<dbReference type="PROSITE" id="PS00518">
    <property type="entry name" value="ZF_RING_1"/>
    <property type="match status" value="1"/>
</dbReference>
<dbReference type="GO" id="GO:0008270">
    <property type="term" value="F:zinc ion binding"/>
    <property type="evidence" value="ECO:0007669"/>
    <property type="project" value="UniProtKB-KW"/>
</dbReference>
<dbReference type="KEGG" id="psco:LY89DRAFT_729519"/>
<dbReference type="InterPro" id="IPR038886">
    <property type="entry name" value="E3_SLX5/Rfp1"/>
</dbReference>
<keyword evidence="3" id="KW-0862">Zinc</keyword>
<dbReference type="InParanoid" id="A0A194XQP0"/>
<feature type="compositionally biased region" description="Basic residues" evidence="4">
    <location>
        <begin position="37"/>
        <end position="51"/>
    </location>
</feature>
<protein>
    <recommendedName>
        <fullName evidence="7">Cell cycle control protein</fullName>
    </recommendedName>
</protein>
<dbReference type="AlphaFoldDB" id="A0A194XQP0"/>
<reference evidence="5 6" key="1">
    <citation type="submission" date="2015-10" db="EMBL/GenBank/DDBJ databases">
        <title>Full genome of DAOMC 229536 Phialocephala scopiformis, a fungal endophyte of spruce producing the potent anti-insectan compound rugulosin.</title>
        <authorList>
            <consortium name="DOE Joint Genome Institute"/>
            <person name="Walker A.K."/>
            <person name="Frasz S.L."/>
            <person name="Seifert K.A."/>
            <person name="Miller J.D."/>
            <person name="Mondo S.J."/>
            <person name="Labutti K."/>
            <person name="Lipzen A."/>
            <person name="Dockter R."/>
            <person name="Kennedy M."/>
            <person name="Grigoriev I.V."/>
            <person name="Spatafora J.W."/>
        </authorList>
    </citation>
    <scope>NUCLEOTIDE SEQUENCE [LARGE SCALE GENOMIC DNA]</scope>
    <source>
        <strain evidence="5 6">CBS 120377</strain>
    </source>
</reference>
<dbReference type="OrthoDB" id="2398441at2759"/>
<gene>
    <name evidence="5" type="ORF">LY89DRAFT_729519</name>
</gene>
<evidence type="ECO:0000256" key="1">
    <source>
        <dbReference type="ARBA" id="ARBA00022723"/>
    </source>
</evidence>
<dbReference type="PANTHER" id="PTHR28042">
    <property type="entry name" value="E3 UBIQUITIN-PROTEIN LIGASE COMPLEX SLX5-SLX8 SUBUNIT SLX5"/>
    <property type="match status" value="1"/>
</dbReference>
<accession>A0A194XQP0</accession>
<organism evidence="5 6">
    <name type="scientific">Mollisia scopiformis</name>
    <name type="common">Conifer needle endophyte fungus</name>
    <name type="synonym">Phialocephala scopiformis</name>
    <dbReference type="NCBI Taxonomy" id="149040"/>
    <lineage>
        <taxon>Eukaryota</taxon>
        <taxon>Fungi</taxon>
        <taxon>Dikarya</taxon>
        <taxon>Ascomycota</taxon>
        <taxon>Pezizomycotina</taxon>
        <taxon>Leotiomycetes</taxon>
        <taxon>Helotiales</taxon>
        <taxon>Mollisiaceae</taxon>
        <taxon>Mollisia</taxon>
    </lineage>
</organism>
<dbReference type="RefSeq" id="XP_018076392.1">
    <property type="nucleotide sequence ID" value="XM_018219389.1"/>
</dbReference>
<feature type="compositionally biased region" description="Low complexity" evidence="4">
    <location>
        <begin position="92"/>
        <end position="104"/>
    </location>
</feature>
<keyword evidence="1" id="KW-0479">Metal-binding</keyword>
<evidence type="ECO:0000256" key="2">
    <source>
        <dbReference type="ARBA" id="ARBA00022771"/>
    </source>
</evidence>
<keyword evidence="2" id="KW-0863">Zinc-finger</keyword>
<dbReference type="GO" id="GO:0033768">
    <property type="term" value="C:SUMO-targeted ubiquitin ligase complex"/>
    <property type="evidence" value="ECO:0007669"/>
    <property type="project" value="TreeGrafter"/>
</dbReference>
<evidence type="ECO:0008006" key="7">
    <source>
        <dbReference type="Google" id="ProtNLM"/>
    </source>
</evidence>
<dbReference type="STRING" id="149040.A0A194XQP0"/>
<dbReference type="InterPro" id="IPR017907">
    <property type="entry name" value="Znf_RING_CS"/>
</dbReference>
<dbReference type="PANTHER" id="PTHR28042:SF1">
    <property type="entry name" value="E3 UBIQUITIN-PROTEIN LIGASE COMPLEX SLX5-SLX8 SUBUNIT SLX5"/>
    <property type="match status" value="1"/>
</dbReference>
<dbReference type="GeneID" id="28829115"/>
<evidence type="ECO:0000313" key="5">
    <source>
        <dbReference type="EMBL" id="KUJ22037.1"/>
    </source>
</evidence>
<name>A0A194XQP0_MOLSC</name>
<evidence type="ECO:0000313" key="6">
    <source>
        <dbReference type="Proteomes" id="UP000070700"/>
    </source>
</evidence>
<feature type="compositionally biased region" description="Basic and acidic residues" evidence="4">
    <location>
        <begin position="136"/>
        <end position="153"/>
    </location>
</feature>
<dbReference type="GO" id="GO:0004842">
    <property type="term" value="F:ubiquitin-protein transferase activity"/>
    <property type="evidence" value="ECO:0007669"/>
    <property type="project" value="TreeGrafter"/>
</dbReference>
<feature type="region of interest" description="Disordered" evidence="4">
    <location>
        <begin position="1"/>
        <end position="114"/>
    </location>
</feature>
<evidence type="ECO:0000256" key="4">
    <source>
        <dbReference type="SAM" id="MobiDB-lite"/>
    </source>
</evidence>
<dbReference type="EMBL" id="KQ947407">
    <property type="protein sequence ID" value="KUJ22037.1"/>
    <property type="molecule type" value="Genomic_DNA"/>
</dbReference>